<protein>
    <submittedName>
        <fullName evidence="2">Transcription elongation factor, GreA/GreB, C-term</fullName>
    </submittedName>
</protein>
<dbReference type="PATRIC" id="fig|926562.3.peg.693"/>
<keyword evidence="2" id="KW-0648">Protein biosynthesis</keyword>
<dbReference type="STRING" id="926562.Oweho_0682"/>
<name>G8R125_OWEHD</name>
<dbReference type="Proteomes" id="UP000005631">
    <property type="component" value="Chromosome"/>
</dbReference>
<dbReference type="KEGG" id="oho:Oweho_0682"/>
<dbReference type="OrthoDB" id="667380at2"/>
<gene>
    <name evidence="2" type="ordered locus">Oweho_0682</name>
</gene>
<dbReference type="HOGENOM" id="CLU_134999_0_1_10"/>
<dbReference type="RefSeq" id="WP_014201057.1">
    <property type="nucleotide sequence ID" value="NC_016599.1"/>
</dbReference>
<evidence type="ECO:0000313" key="3">
    <source>
        <dbReference type="Proteomes" id="UP000005631"/>
    </source>
</evidence>
<dbReference type="AlphaFoldDB" id="G8R125"/>
<dbReference type="EMBL" id="CP003156">
    <property type="protein sequence ID" value="AEV31696.1"/>
    <property type="molecule type" value="Genomic_DNA"/>
</dbReference>
<accession>G8R125</accession>
<keyword evidence="2" id="KW-0251">Elongation factor</keyword>
<reference evidence="2 3" key="1">
    <citation type="journal article" date="2012" name="Stand. Genomic Sci.">
        <title>Genome sequence of the orange-pigmented seawater bacterium Owenweeksia hongkongensis type strain (UST20020801(T)).</title>
        <authorList>
            <person name="Riedel T."/>
            <person name="Held B."/>
            <person name="Nolan M."/>
            <person name="Lucas S."/>
            <person name="Lapidus A."/>
            <person name="Tice H."/>
            <person name="Del Rio T.G."/>
            <person name="Cheng J.F."/>
            <person name="Han C."/>
            <person name="Tapia R."/>
            <person name="Goodwin L.A."/>
            <person name="Pitluck S."/>
            <person name="Liolios K."/>
            <person name="Mavromatis K."/>
            <person name="Pagani I."/>
            <person name="Ivanova N."/>
            <person name="Mikhailova N."/>
            <person name="Pati A."/>
            <person name="Chen A."/>
            <person name="Palaniappan K."/>
            <person name="Rohde M."/>
            <person name="Tindall B.J."/>
            <person name="Detter J.C."/>
            <person name="Goker M."/>
            <person name="Woyke T."/>
            <person name="Bristow J."/>
            <person name="Eisen J.A."/>
            <person name="Markowitz V."/>
            <person name="Hugenholtz P."/>
            <person name="Klenk H.P."/>
            <person name="Kyrpides N.C."/>
        </authorList>
    </citation>
    <scope>NUCLEOTIDE SEQUENCE</scope>
    <source>
        <strain evidence="3">DSM 17368 / JCM 12287 / NRRL B-23963</strain>
    </source>
</reference>
<evidence type="ECO:0000313" key="2">
    <source>
        <dbReference type="EMBL" id="AEV31696.1"/>
    </source>
</evidence>
<evidence type="ECO:0000256" key="1">
    <source>
        <dbReference type="SAM" id="Coils"/>
    </source>
</evidence>
<keyword evidence="1" id="KW-0175">Coiled coil</keyword>
<organism evidence="2 3">
    <name type="scientific">Owenweeksia hongkongensis (strain DSM 17368 / CIP 108786 / JCM 12287 / NRRL B-23963 / UST20020801)</name>
    <dbReference type="NCBI Taxonomy" id="926562"/>
    <lineage>
        <taxon>Bacteria</taxon>
        <taxon>Pseudomonadati</taxon>
        <taxon>Bacteroidota</taxon>
        <taxon>Flavobacteriia</taxon>
        <taxon>Flavobacteriales</taxon>
        <taxon>Owenweeksiaceae</taxon>
        <taxon>Owenweeksia</taxon>
    </lineage>
</organism>
<proteinExistence type="predicted"/>
<dbReference type="eggNOG" id="COG0782">
    <property type="taxonomic scope" value="Bacteria"/>
</dbReference>
<dbReference type="GO" id="GO:0003746">
    <property type="term" value="F:translation elongation factor activity"/>
    <property type="evidence" value="ECO:0007669"/>
    <property type="project" value="UniProtKB-KW"/>
</dbReference>
<feature type="coiled-coil region" evidence="1">
    <location>
        <begin position="11"/>
        <end position="68"/>
    </location>
</feature>
<keyword evidence="3" id="KW-1185">Reference proteome</keyword>
<sequence>MNKKELFENLNSILENKISILKEAFAEKREDLLSESKSTAGDKHETGRAMIQLEQEKLSSQLVQLQKQRDMLIRINPKKQCNTVQMGALVETDKGAYFISTGLGQIKHEGSLIFAIAPTSPVAQAMLGKSVNDTFEFNSTKQTIHSIA</sequence>